<dbReference type="EMBL" id="AYYF01001186">
    <property type="protein sequence ID" value="ETK12303.1"/>
    <property type="molecule type" value="Genomic_DNA"/>
</dbReference>
<sequence length="81" mass="9639">MIERIFMRRVDQSIVRDLESSNWRSTSQTIDRRIIRSFYRQNKRSFVGIFMVKDIPGNRGKKFKQPLLQADCRVIIALPPN</sequence>
<reference evidence="1 2" key="1">
    <citation type="submission" date="2013-11" db="EMBL/GenBank/DDBJ databases">
        <title>Single cell genomics of uncultured Tannerella BU063 (oral taxon 286).</title>
        <authorList>
            <person name="Beall C.J."/>
            <person name="Campbell A.G."/>
            <person name="Griffen A.L."/>
            <person name="Podar M."/>
            <person name="Leys E.J."/>
        </authorList>
    </citation>
    <scope>NUCLEOTIDE SEQUENCE [LARGE SCALE GENOMIC DNA]</scope>
    <source>
        <strain evidence="1">Cell 8/11</strain>
    </source>
</reference>
<gene>
    <name evidence="1" type="ORF">T235_10145</name>
</gene>
<evidence type="ECO:0000313" key="1">
    <source>
        <dbReference type="EMBL" id="ETK12303.1"/>
    </source>
</evidence>
<name>W2CZ26_9BACT</name>
<dbReference type="AlphaFoldDB" id="W2CZ26"/>
<protein>
    <submittedName>
        <fullName evidence="1">Uncharacterized protein</fullName>
    </submittedName>
</protein>
<proteinExistence type="predicted"/>
<comment type="caution">
    <text evidence="1">The sequence shown here is derived from an EMBL/GenBank/DDBJ whole genome shotgun (WGS) entry which is preliminary data.</text>
</comment>
<accession>W2CZ26</accession>
<dbReference type="Proteomes" id="UP000034980">
    <property type="component" value="Unassembled WGS sequence"/>
</dbReference>
<organism evidence="1 2">
    <name type="scientific">Tannerella sp. oral taxon BU063 isolate Cell 8/11</name>
    <dbReference type="NCBI Taxonomy" id="1411915"/>
    <lineage>
        <taxon>Bacteria</taxon>
        <taxon>Pseudomonadati</taxon>
        <taxon>Bacteroidota</taxon>
        <taxon>Bacteroidia</taxon>
        <taxon>Bacteroidales</taxon>
        <taxon>Tannerellaceae</taxon>
        <taxon>Tannerella</taxon>
    </lineage>
</organism>
<evidence type="ECO:0000313" key="2">
    <source>
        <dbReference type="Proteomes" id="UP000034980"/>
    </source>
</evidence>